<evidence type="ECO:0000313" key="2">
    <source>
        <dbReference type="EMBL" id="KAJ1256849.1"/>
    </source>
</evidence>
<accession>A0A9W7XDC5</accession>
<evidence type="ECO:0000313" key="3">
    <source>
        <dbReference type="Proteomes" id="UP001164776"/>
    </source>
</evidence>
<evidence type="ECO:0000256" key="1">
    <source>
        <dbReference type="SAM" id="MobiDB-lite"/>
    </source>
</evidence>
<feature type="region of interest" description="Disordered" evidence="1">
    <location>
        <begin position="90"/>
        <end position="138"/>
    </location>
</feature>
<protein>
    <submittedName>
        <fullName evidence="2">Uncharacterized protein</fullName>
    </submittedName>
</protein>
<organism evidence="2 3">
    <name type="scientific">Paspalum vaginatum</name>
    <name type="common">seashore paspalum</name>
    <dbReference type="NCBI Taxonomy" id="158149"/>
    <lineage>
        <taxon>Eukaryota</taxon>
        <taxon>Viridiplantae</taxon>
        <taxon>Streptophyta</taxon>
        <taxon>Embryophyta</taxon>
        <taxon>Tracheophyta</taxon>
        <taxon>Spermatophyta</taxon>
        <taxon>Magnoliopsida</taxon>
        <taxon>Liliopsida</taxon>
        <taxon>Poales</taxon>
        <taxon>Poaceae</taxon>
        <taxon>PACMAD clade</taxon>
        <taxon>Panicoideae</taxon>
        <taxon>Andropogonodae</taxon>
        <taxon>Paspaleae</taxon>
        <taxon>Paspalinae</taxon>
        <taxon>Paspalum</taxon>
    </lineage>
</organism>
<feature type="compositionally biased region" description="Basic and acidic residues" evidence="1">
    <location>
        <begin position="90"/>
        <end position="134"/>
    </location>
</feature>
<name>A0A9W7XDC5_9POAL</name>
<dbReference type="Proteomes" id="UP001164776">
    <property type="component" value="Unassembled WGS sequence"/>
</dbReference>
<keyword evidence="3" id="KW-1185">Reference proteome</keyword>
<dbReference type="AlphaFoldDB" id="A0A9W7XDC5"/>
<comment type="caution">
    <text evidence="2">The sequence shown here is derived from an EMBL/GenBank/DDBJ whole genome shotgun (WGS) entry which is preliminary data.</text>
</comment>
<reference evidence="2 3" key="1">
    <citation type="submission" date="2022-10" db="EMBL/GenBank/DDBJ databases">
        <title>WGS assembly of Paspalum vaginatum 540-79.</title>
        <authorList>
            <person name="Sun G."/>
            <person name="Wase N."/>
            <person name="Shu S."/>
            <person name="Jenkins J."/>
            <person name="Zhou B."/>
            <person name="Torres-Rodriguez J."/>
            <person name="Chen C."/>
            <person name="Sandor L."/>
            <person name="Plott C."/>
            <person name="Yoshinga Y."/>
            <person name="Daum C."/>
            <person name="Qi P."/>
            <person name="Barry K."/>
            <person name="Lipzen A."/>
            <person name="Berry L."/>
            <person name="Pedersen C."/>
            <person name="Gottilla T."/>
            <person name="Foltz A."/>
            <person name="Yu H."/>
            <person name="O'Malley R."/>
            <person name="Zhang C."/>
            <person name="Devos K."/>
            <person name="Sigmon B."/>
            <person name="Yu B."/>
            <person name="Obata T."/>
            <person name="Schmutz J."/>
            <person name="Schnable J."/>
        </authorList>
    </citation>
    <scope>NUCLEOTIDE SEQUENCE [LARGE SCALE GENOMIC DNA]</scope>
    <source>
        <strain evidence="3">cv. 540-79</strain>
    </source>
</reference>
<sequence>MRCAPQPTVHGDDGFGSLYHLAEGQAAARMELKSYERASERAHARSSSPCGGGISGGRAMRLVPAWPGLREPARTVASWAVWRRLPAERRTADAGGREIGEREESRERKRDSVRARLRETRRTVGETRRGRDAEFLPSMPSSTLNPVLRLMSSPRVVHIHPAPPGAGAVGFLQRCAPPDPPWSPP</sequence>
<gene>
    <name evidence="2" type="ORF">BS78_K287200</name>
</gene>
<proteinExistence type="predicted"/>
<dbReference type="EMBL" id="MU629465">
    <property type="protein sequence ID" value="KAJ1256849.1"/>
    <property type="molecule type" value="Genomic_DNA"/>
</dbReference>